<feature type="compositionally biased region" description="Low complexity" evidence="1">
    <location>
        <begin position="13"/>
        <end position="22"/>
    </location>
</feature>
<protein>
    <submittedName>
        <fullName evidence="2">Uncharacterized protein</fullName>
    </submittedName>
</protein>
<sequence length="89" mass="9508">MKAAAPAKHTTQATKDSNKANAAAATANYQKLGKDDTDPPRIFAGYNHRCLGGIDSIKDRKLLPTGTLQQPNAPFMPPIHSSTAANRHL</sequence>
<feature type="region of interest" description="Disordered" evidence="1">
    <location>
        <begin position="1"/>
        <end position="22"/>
    </location>
</feature>
<feature type="region of interest" description="Disordered" evidence="1">
    <location>
        <begin position="65"/>
        <end position="89"/>
    </location>
</feature>
<dbReference type="AlphaFoldDB" id="A0A643CMS1"/>
<name>A0A643CMS1_ANAMA</name>
<gene>
    <name evidence="2" type="ORF">FY207_00145</name>
</gene>
<evidence type="ECO:0000256" key="1">
    <source>
        <dbReference type="SAM" id="MobiDB-lite"/>
    </source>
</evidence>
<proteinExistence type="predicted"/>
<comment type="caution">
    <text evidence="2">The sequence shown here is derived from an EMBL/GenBank/DDBJ whole genome shotgun (WGS) entry which is preliminary data.</text>
</comment>
<accession>A0A643CMS1</accession>
<reference evidence="2" key="1">
    <citation type="submission" date="2019-08" db="EMBL/GenBank/DDBJ databases">
        <authorList>
            <person name="Amaro Estrada I."/>
            <person name="Quiroz Castaneda R.E."/>
            <person name="Martinez Ocampo F."/>
            <person name="Rodriguez Camarillo S.D."/>
        </authorList>
    </citation>
    <scope>NUCLEOTIDE SEQUENCE</scope>
    <source>
        <strain evidence="2">MEX-30-184-02</strain>
    </source>
</reference>
<dbReference type="EMBL" id="VTCY01000001">
    <property type="protein sequence ID" value="KAB0452789.1"/>
    <property type="molecule type" value="Genomic_DNA"/>
</dbReference>
<organism evidence="2">
    <name type="scientific">Anaplasma marginale</name>
    <dbReference type="NCBI Taxonomy" id="770"/>
    <lineage>
        <taxon>Bacteria</taxon>
        <taxon>Pseudomonadati</taxon>
        <taxon>Pseudomonadota</taxon>
        <taxon>Alphaproteobacteria</taxon>
        <taxon>Rickettsiales</taxon>
        <taxon>Anaplasmataceae</taxon>
        <taxon>Anaplasma</taxon>
    </lineage>
</organism>
<evidence type="ECO:0000313" key="2">
    <source>
        <dbReference type="EMBL" id="KAB0452789.1"/>
    </source>
</evidence>
<feature type="compositionally biased region" description="Polar residues" evidence="1">
    <location>
        <begin position="80"/>
        <end position="89"/>
    </location>
</feature>